<name>A0A4U3LBJ8_9BACT</name>
<dbReference type="OrthoDB" id="832379at2"/>
<keyword evidence="2" id="KW-0732">Signal</keyword>
<dbReference type="RefSeq" id="WP_137260124.1">
    <property type="nucleotide sequence ID" value="NZ_SZQL01000001.1"/>
</dbReference>
<evidence type="ECO:0008006" key="5">
    <source>
        <dbReference type="Google" id="ProtNLM"/>
    </source>
</evidence>
<comment type="caution">
    <text evidence="3">The sequence shown here is derived from an EMBL/GenBank/DDBJ whole genome shotgun (WGS) entry which is preliminary data.</text>
</comment>
<organism evidence="3 4">
    <name type="scientific">Ilyomonas limi</name>
    <dbReference type="NCBI Taxonomy" id="2575867"/>
    <lineage>
        <taxon>Bacteria</taxon>
        <taxon>Pseudomonadati</taxon>
        <taxon>Bacteroidota</taxon>
        <taxon>Chitinophagia</taxon>
        <taxon>Chitinophagales</taxon>
        <taxon>Chitinophagaceae</taxon>
        <taxon>Ilyomonas</taxon>
    </lineage>
</organism>
<keyword evidence="4" id="KW-1185">Reference proteome</keyword>
<sequence length="146" mass="16075">MKSVIPFFILCLIATQFIACKKETTNPSTPLLVTAASVAGNFTVGSFVSTGSETSTFSSFLFTFKEDGTIVATKGSDTFDGTWKFDDGNNTEIKINFSAFPLSQLNGSWYVEDLTDDHLYLKDSSEADDNDDDHPSTHSRLEFERA</sequence>
<protein>
    <recommendedName>
        <fullName evidence="5">Lipocalin-like domain-containing protein</fullName>
    </recommendedName>
</protein>
<evidence type="ECO:0000256" key="2">
    <source>
        <dbReference type="SAM" id="SignalP"/>
    </source>
</evidence>
<feature type="compositionally biased region" description="Basic and acidic residues" evidence="1">
    <location>
        <begin position="133"/>
        <end position="146"/>
    </location>
</feature>
<gene>
    <name evidence="3" type="ORF">FC093_02380</name>
</gene>
<dbReference type="AlphaFoldDB" id="A0A4U3LBJ8"/>
<dbReference type="Proteomes" id="UP000305848">
    <property type="component" value="Unassembled WGS sequence"/>
</dbReference>
<feature type="signal peptide" evidence="2">
    <location>
        <begin position="1"/>
        <end position="21"/>
    </location>
</feature>
<proteinExistence type="predicted"/>
<feature type="region of interest" description="Disordered" evidence="1">
    <location>
        <begin position="124"/>
        <end position="146"/>
    </location>
</feature>
<evidence type="ECO:0000256" key="1">
    <source>
        <dbReference type="SAM" id="MobiDB-lite"/>
    </source>
</evidence>
<evidence type="ECO:0000313" key="3">
    <source>
        <dbReference type="EMBL" id="TKK71884.1"/>
    </source>
</evidence>
<dbReference type="EMBL" id="SZQL01000001">
    <property type="protein sequence ID" value="TKK71884.1"/>
    <property type="molecule type" value="Genomic_DNA"/>
</dbReference>
<feature type="chain" id="PRO_5020938722" description="Lipocalin-like domain-containing protein" evidence="2">
    <location>
        <begin position="22"/>
        <end position="146"/>
    </location>
</feature>
<evidence type="ECO:0000313" key="4">
    <source>
        <dbReference type="Proteomes" id="UP000305848"/>
    </source>
</evidence>
<reference evidence="3 4" key="1">
    <citation type="submission" date="2019-05" db="EMBL/GenBank/DDBJ databases">
        <title>Panacibacter sp. strain 17mud1-8 Genome sequencing and assembly.</title>
        <authorList>
            <person name="Chhetri G."/>
        </authorList>
    </citation>
    <scope>NUCLEOTIDE SEQUENCE [LARGE SCALE GENOMIC DNA]</scope>
    <source>
        <strain evidence="3 4">17mud1-8</strain>
    </source>
</reference>
<accession>A0A4U3LBJ8</accession>